<dbReference type="eggNOG" id="ENOG502QPX4">
    <property type="taxonomic scope" value="Eukaryota"/>
</dbReference>
<dbReference type="PhylomeDB" id="A7STV7"/>
<evidence type="ECO:0000256" key="11">
    <source>
        <dbReference type="SAM" id="MobiDB-lite"/>
    </source>
</evidence>
<protein>
    <recommendedName>
        <fullName evidence="10">Peroxisomal multifunctional enzyme type 2</fullName>
    </recommendedName>
</protein>
<dbReference type="GO" id="GO:0016853">
    <property type="term" value="F:isomerase activity"/>
    <property type="evidence" value="ECO:0007669"/>
    <property type="project" value="UniProtKB-KW"/>
</dbReference>
<dbReference type="InterPro" id="IPR002347">
    <property type="entry name" value="SDR_fam"/>
</dbReference>
<dbReference type="InterPro" id="IPR057326">
    <property type="entry name" value="KR_dom"/>
</dbReference>
<keyword evidence="4" id="KW-0276">Fatty acid metabolism</keyword>
<dbReference type="Gene3D" id="3.40.50.720">
    <property type="entry name" value="NAD(P)-binding Rossmann-like Domain"/>
    <property type="match status" value="1"/>
</dbReference>
<keyword evidence="7" id="KW-0576">Peroxisome</keyword>
<dbReference type="FunFam" id="3.40.50.720:FF:000185">
    <property type="entry name" value="peroxisomal multifunctional enzyme type 2"/>
    <property type="match status" value="1"/>
</dbReference>
<evidence type="ECO:0000259" key="12">
    <source>
        <dbReference type="SMART" id="SM00822"/>
    </source>
</evidence>
<dbReference type="PRINTS" id="PR00080">
    <property type="entry name" value="SDRFAMILY"/>
</dbReference>
<feature type="region of interest" description="Disordered" evidence="11">
    <location>
        <begin position="303"/>
        <end position="323"/>
    </location>
</feature>
<name>A7STV7_NEMVE</name>
<evidence type="ECO:0000256" key="8">
    <source>
        <dbReference type="ARBA" id="ARBA00023235"/>
    </source>
</evidence>
<accession>A7STV7</accession>
<dbReference type="GO" id="GO:0005777">
    <property type="term" value="C:peroxisome"/>
    <property type="evidence" value="ECO:0000318"/>
    <property type="project" value="GO_Central"/>
</dbReference>
<keyword evidence="9" id="KW-0456">Lyase</keyword>
<dbReference type="SUPFAM" id="SSF55718">
    <property type="entry name" value="SCP-like"/>
    <property type="match status" value="1"/>
</dbReference>
<dbReference type="Proteomes" id="UP000001593">
    <property type="component" value="Unassembled WGS sequence"/>
</dbReference>
<evidence type="ECO:0000313" key="13">
    <source>
        <dbReference type="EMBL" id="EDO32836.1"/>
    </source>
</evidence>
<dbReference type="GO" id="GO:0044594">
    <property type="term" value="F:17-beta-hydroxysteroid dehydrogenase (NAD+) activity"/>
    <property type="evidence" value="ECO:0000318"/>
    <property type="project" value="GO_Central"/>
</dbReference>
<gene>
    <name evidence="13" type="ORF">NEMVEDRAFT_v1g217427</name>
</gene>
<dbReference type="PROSITE" id="PS00061">
    <property type="entry name" value="ADH_SHORT"/>
    <property type="match status" value="1"/>
</dbReference>
<dbReference type="HOGENOM" id="CLU_010194_18_4_1"/>
<sequence length="725" mass="78954">MAAEPIRFDGRVVLVTGAGNGLGRQYALAFAERGASVVVNDLGGDTKGEGKSGRAADKVVQEIRAKGGKAVADYNSVEQGDQVVETAIKAFGRIDVVVNNAGILRDKSILRMSELDWDLVQRVHLKGSFLVTRAAWPHMKKQKFGRIIMTTSTSGIYGNFGQANYSAAKLGLVGLSNTLAQEGAKYNIKCNAIAPVAGSRLTKTVMSDEMIEALKPEYIAPLVLYLCHESCEENAGLFETAVGWFSQTRWQRTKGKLLRKEVEFVTPEMVRDNWEGITDWTDAENPTEASNVLQFVEDVKEARQEQENARNASPGKSMTQKMPDAKKSYTHNDVILYALGVGVSFQEDYSHLKFLYENHEDFAALPTFGIILGQGSMMGIAGGEMAGIKFDPAKLLHGEQYLEVYKPLPTSGSITNRAEVVDVLDKGKGALVLLNVTTLDEQEEPICFNQFSIYLGGAGGFGGKRSSDKVKPVVSPPSRTPDASVKEKTGLTQAALYRLSGDYNPLHVDPAFAQMGGLSKPILHGLCSLGYSARHVLKQYANNDVSKFKALKVRFSKPVVPGQTIQTDMWKEGSRVHFQSKVVENGTVVISGAYVDFTELTPNIPPSSSGLKSEALFAELKKRVSDHPDLVKKVKGIFLWHVKKGGKVVSSWTVDLKTPGGAVFTGPPKGGKPDTTITCEDEDLISMATGKANPQQLFMKGKLKVAGNIMLTMKLNQLFKDYAKI</sequence>
<evidence type="ECO:0000256" key="10">
    <source>
        <dbReference type="ARBA" id="ARBA00073497"/>
    </source>
</evidence>
<keyword evidence="8" id="KW-0413">Isomerase</keyword>
<dbReference type="FunFam" id="3.30.1050.10:FF:000001">
    <property type="entry name" value="Putative Non-specific lipid-transfer protein"/>
    <property type="match status" value="1"/>
</dbReference>
<dbReference type="SMART" id="SM00822">
    <property type="entry name" value="PKS_KR"/>
    <property type="match status" value="1"/>
</dbReference>
<evidence type="ECO:0000256" key="3">
    <source>
        <dbReference type="ARBA" id="ARBA00006484"/>
    </source>
</evidence>
<dbReference type="GO" id="GO:0006635">
    <property type="term" value="P:fatty acid beta-oxidation"/>
    <property type="evidence" value="ECO:0000318"/>
    <property type="project" value="GO_Central"/>
</dbReference>
<reference evidence="13 14" key="1">
    <citation type="journal article" date="2007" name="Science">
        <title>Sea anemone genome reveals ancestral eumetazoan gene repertoire and genomic organization.</title>
        <authorList>
            <person name="Putnam N.H."/>
            <person name="Srivastava M."/>
            <person name="Hellsten U."/>
            <person name="Dirks B."/>
            <person name="Chapman J."/>
            <person name="Salamov A."/>
            <person name="Terry A."/>
            <person name="Shapiro H."/>
            <person name="Lindquist E."/>
            <person name="Kapitonov V.V."/>
            <person name="Jurka J."/>
            <person name="Genikhovich G."/>
            <person name="Grigoriev I.V."/>
            <person name="Lucas S.M."/>
            <person name="Steele R.E."/>
            <person name="Finnerty J.R."/>
            <person name="Technau U."/>
            <person name="Martindale M.Q."/>
            <person name="Rokhsar D.S."/>
        </authorList>
    </citation>
    <scope>NUCLEOTIDE SEQUENCE [LARGE SCALE GENOMIC DNA]</scope>
    <source>
        <strain evidence="14">CH2 X CH6</strain>
    </source>
</reference>
<comment type="similarity">
    <text evidence="3">Belongs to the short-chain dehydrogenases/reductases (SDR) family.</text>
</comment>
<evidence type="ECO:0000256" key="7">
    <source>
        <dbReference type="ARBA" id="ARBA00023140"/>
    </source>
</evidence>
<dbReference type="Gene3D" id="1.10.287.4290">
    <property type="match status" value="1"/>
</dbReference>
<dbReference type="PRINTS" id="PR00081">
    <property type="entry name" value="GDHRDH"/>
</dbReference>
<dbReference type="PANTHER" id="PTHR45024:SF2">
    <property type="entry name" value="SCP2 DOMAIN-CONTAINING PROTEIN"/>
    <property type="match status" value="1"/>
</dbReference>
<dbReference type="Gene3D" id="3.30.1050.10">
    <property type="entry name" value="SCP2 sterol-binding domain"/>
    <property type="match status" value="1"/>
</dbReference>
<dbReference type="STRING" id="45351.A7STV7"/>
<dbReference type="Pfam" id="PF00106">
    <property type="entry name" value="adh_short"/>
    <property type="match status" value="1"/>
</dbReference>
<proteinExistence type="inferred from homology"/>
<evidence type="ECO:0000256" key="2">
    <source>
        <dbReference type="ARBA" id="ARBA00005005"/>
    </source>
</evidence>
<dbReference type="InterPro" id="IPR029069">
    <property type="entry name" value="HotDog_dom_sf"/>
</dbReference>
<comment type="pathway">
    <text evidence="2">Lipid metabolism; fatty acid beta-oxidation.</text>
</comment>
<dbReference type="CDD" id="cd05353">
    <property type="entry name" value="hydroxyacyl-CoA-like_DH_SDR_c-like"/>
    <property type="match status" value="1"/>
</dbReference>
<dbReference type="AlphaFoldDB" id="A7STV7"/>
<keyword evidence="5" id="KW-0560">Oxidoreductase</keyword>
<comment type="subcellular location">
    <subcellularLocation>
        <location evidence="1">Peroxisome</location>
    </subcellularLocation>
</comment>
<dbReference type="SUPFAM" id="SSF54637">
    <property type="entry name" value="Thioesterase/thiol ester dehydrase-isomerase"/>
    <property type="match status" value="2"/>
</dbReference>
<evidence type="ECO:0000256" key="6">
    <source>
        <dbReference type="ARBA" id="ARBA00023098"/>
    </source>
</evidence>
<dbReference type="Pfam" id="PF22622">
    <property type="entry name" value="MFE-2_hydrat-2_N"/>
    <property type="match status" value="1"/>
</dbReference>
<dbReference type="CDD" id="cd03448">
    <property type="entry name" value="HDE_HSD"/>
    <property type="match status" value="1"/>
</dbReference>
<evidence type="ECO:0000313" key="14">
    <source>
        <dbReference type="Proteomes" id="UP000001593"/>
    </source>
</evidence>
<evidence type="ECO:0000256" key="5">
    <source>
        <dbReference type="ARBA" id="ARBA00023002"/>
    </source>
</evidence>
<dbReference type="InterPro" id="IPR036527">
    <property type="entry name" value="SCP2_sterol-bd_dom_sf"/>
</dbReference>
<dbReference type="GO" id="GO:0003857">
    <property type="term" value="F:(3S)-3-hydroxyacyl-CoA dehydrogenase (NAD+) activity"/>
    <property type="evidence" value="ECO:0000318"/>
    <property type="project" value="GO_Central"/>
</dbReference>
<organism evidence="13 14">
    <name type="scientific">Nematostella vectensis</name>
    <name type="common">Starlet sea anemone</name>
    <dbReference type="NCBI Taxonomy" id="45351"/>
    <lineage>
        <taxon>Eukaryota</taxon>
        <taxon>Metazoa</taxon>
        <taxon>Cnidaria</taxon>
        <taxon>Anthozoa</taxon>
        <taxon>Hexacorallia</taxon>
        <taxon>Actiniaria</taxon>
        <taxon>Edwardsiidae</taxon>
        <taxon>Nematostella</taxon>
    </lineage>
</organism>
<dbReference type="OMA" id="GKTRWQR"/>
<dbReference type="Pfam" id="PF02036">
    <property type="entry name" value="SCP2"/>
    <property type="match status" value="1"/>
</dbReference>
<dbReference type="InterPro" id="IPR036291">
    <property type="entry name" value="NAD(P)-bd_dom_sf"/>
</dbReference>
<evidence type="ECO:0000256" key="1">
    <source>
        <dbReference type="ARBA" id="ARBA00004275"/>
    </source>
</evidence>
<dbReference type="Pfam" id="PF01575">
    <property type="entry name" value="MaoC_dehydratas"/>
    <property type="match status" value="1"/>
</dbReference>
<dbReference type="InParanoid" id="A7STV7"/>
<dbReference type="InterPro" id="IPR003033">
    <property type="entry name" value="SCP2_sterol-bd_dom"/>
</dbReference>
<dbReference type="InterPro" id="IPR054357">
    <property type="entry name" value="MFE-2_N"/>
</dbReference>
<keyword evidence="14" id="KW-1185">Reference proteome</keyword>
<evidence type="ECO:0000256" key="4">
    <source>
        <dbReference type="ARBA" id="ARBA00022832"/>
    </source>
</evidence>
<dbReference type="EMBL" id="DS469803">
    <property type="protein sequence ID" value="EDO32836.1"/>
    <property type="molecule type" value="Genomic_DNA"/>
</dbReference>
<keyword evidence="6" id="KW-0443">Lipid metabolism</keyword>
<dbReference type="GO" id="GO:0018812">
    <property type="term" value="F:3-hydroxyacyl-CoA dehydratase activity"/>
    <property type="evidence" value="ECO:0007669"/>
    <property type="project" value="UniProtKB-ARBA"/>
</dbReference>
<dbReference type="PANTHER" id="PTHR45024">
    <property type="entry name" value="DEHYDROGENASES, SHORT CHAIN"/>
    <property type="match status" value="1"/>
</dbReference>
<dbReference type="InterPro" id="IPR020904">
    <property type="entry name" value="Sc_DH/Rdtase_CS"/>
</dbReference>
<feature type="domain" description="Ketoreductase" evidence="12">
    <location>
        <begin position="11"/>
        <end position="199"/>
    </location>
</feature>
<dbReference type="GO" id="GO:0004300">
    <property type="term" value="F:enoyl-CoA hydratase activity"/>
    <property type="evidence" value="ECO:0000318"/>
    <property type="project" value="GO_Central"/>
</dbReference>
<dbReference type="Gene3D" id="3.10.129.10">
    <property type="entry name" value="Hotdog Thioesterase"/>
    <property type="match status" value="2"/>
</dbReference>
<feature type="compositionally biased region" description="Polar residues" evidence="11">
    <location>
        <begin position="309"/>
        <end position="320"/>
    </location>
</feature>
<evidence type="ECO:0000256" key="9">
    <source>
        <dbReference type="ARBA" id="ARBA00023239"/>
    </source>
</evidence>
<dbReference type="InterPro" id="IPR002539">
    <property type="entry name" value="MaoC-like_dom"/>
</dbReference>
<dbReference type="SUPFAM" id="SSF51735">
    <property type="entry name" value="NAD(P)-binding Rossmann-fold domains"/>
    <property type="match status" value="1"/>
</dbReference>
<dbReference type="FunCoup" id="A7STV7">
    <property type="interactions" value="260"/>
</dbReference>
<dbReference type="FunFam" id="3.10.129.10:FF:000013">
    <property type="entry name" value="Peroxisomal multifunctional enzyme type 2"/>
    <property type="match status" value="1"/>
</dbReference>
<dbReference type="InterPro" id="IPR051687">
    <property type="entry name" value="Peroxisomal_Beta-Oxidation"/>
</dbReference>
<dbReference type="UniPathway" id="UPA00659"/>